<dbReference type="RefSeq" id="WP_283231559.1">
    <property type="nucleotide sequence ID" value="NZ_JASGBQ010000025.1"/>
</dbReference>
<keyword evidence="4" id="KW-1185">Reference proteome</keyword>
<evidence type="ECO:0000259" key="2">
    <source>
        <dbReference type="Pfam" id="PF16653"/>
    </source>
</evidence>
<dbReference type="Pfam" id="PF03435">
    <property type="entry name" value="Sacchrp_dh_NADP"/>
    <property type="match status" value="1"/>
</dbReference>
<evidence type="ECO:0000313" key="4">
    <source>
        <dbReference type="Proteomes" id="UP001300383"/>
    </source>
</evidence>
<organism evidence="3 4">
    <name type="scientific">Fusibacillus kribbianus</name>
    <dbReference type="NCBI Taxonomy" id="3044208"/>
    <lineage>
        <taxon>Bacteria</taxon>
        <taxon>Bacillati</taxon>
        <taxon>Bacillota</taxon>
        <taxon>Clostridia</taxon>
        <taxon>Lachnospirales</taxon>
        <taxon>Lachnospiraceae</taxon>
        <taxon>Fusibacillus</taxon>
    </lineage>
</organism>
<dbReference type="SUPFAM" id="SSF51735">
    <property type="entry name" value="NAD(P)-binding Rossmann-fold domains"/>
    <property type="match status" value="1"/>
</dbReference>
<sequence>MRMMLVGAGAVGESILKILQWRDPNGSWLEYVLICDYDRKRADEVAGMLGGDRRFETSGINATDREEMKRVIRDHEIDFVMDAAPPFASNMIFDAAFETGCNYASMGTWSVPMDEPAYGLGIENSYLEPMTKYNFDRHEAWKEKGQMAVICIGIDPGVVNVFAKYAATELFDEIHEVHVKDGGNLSVPGADKDDIMFGFNVWTVLDEVMNPNVEYDESRGGFLVEKPFAGQEVFEMPEGVGLNTLVKVEHEEVVTMPRYLKQYGLKKATFKISLDENLIMALKVLDKLGLRGLHPVQVGDVKVVPRDVVAACAPQPKDIGNEMVGKMLVGVHCIGQKNGERKEYFLYQPFDNQESMKRFGCQAVTAQTGFGAALALELIGRGIWRDAGVFSPEYFDPKPYLKLMEESGFKYGIKERGEQSCKSGI</sequence>
<evidence type="ECO:0000313" key="3">
    <source>
        <dbReference type="EMBL" id="MDI9243133.1"/>
    </source>
</evidence>
<dbReference type="AlphaFoldDB" id="A0AAP4F151"/>
<protein>
    <submittedName>
        <fullName evidence="3">Saccharopine dehydrogenase C-terminal domain-containing protein</fullName>
    </submittedName>
</protein>
<dbReference type="Proteomes" id="UP001300383">
    <property type="component" value="Unassembled WGS sequence"/>
</dbReference>
<reference evidence="3 4" key="1">
    <citation type="submission" date="2023-05" db="EMBL/GenBank/DDBJ databases">
        <title>[ruminococcus] sp. nov., isolated from a pig farm feces dump.</title>
        <authorList>
            <person name="Chang Y.-H."/>
        </authorList>
    </citation>
    <scope>NUCLEOTIDE SEQUENCE [LARGE SCALE GENOMIC DNA]</scope>
    <source>
        <strain evidence="3 4">YH-rum2234</strain>
    </source>
</reference>
<dbReference type="Gene3D" id="3.30.360.10">
    <property type="entry name" value="Dihydrodipicolinate Reductase, domain 2"/>
    <property type="match status" value="1"/>
</dbReference>
<name>A0AAP4F151_9FIRM</name>
<dbReference type="InterPro" id="IPR032095">
    <property type="entry name" value="Sacchrp_dh-like_C"/>
</dbReference>
<dbReference type="InterPro" id="IPR036291">
    <property type="entry name" value="NAD(P)-bd_dom_sf"/>
</dbReference>
<feature type="domain" description="Saccharopine dehydrogenase-like C-terminal" evidence="2">
    <location>
        <begin position="153"/>
        <end position="408"/>
    </location>
</feature>
<dbReference type="Gene3D" id="3.40.50.720">
    <property type="entry name" value="NAD(P)-binding Rossmann-like Domain"/>
    <property type="match status" value="1"/>
</dbReference>
<dbReference type="PANTHER" id="PTHR43796">
    <property type="entry name" value="CARBOXYNORSPERMIDINE SYNTHASE"/>
    <property type="match status" value="1"/>
</dbReference>
<dbReference type="InterPro" id="IPR005097">
    <property type="entry name" value="Sacchrp_dh_NADP-bd"/>
</dbReference>
<evidence type="ECO:0000259" key="1">
    <source>
        <dbReference type="Pfam" id="PF03435"/>
    </source>
</evidence>
<proteinExistence type="predicted"/>
<accession>A0AAP4F151</accession>
<comment type="caution">
    <text evidence="3">The sequence shown here is derived from an EMBL/GenBank/DDBJ whole genome shotgun (WGS) entry which is preliminary data.</text>
</comment>
<dbReference type="Pfam" id="PF16653">
    <property type="entry name" value="Sacchrp_dh_C"/>
    <property type="match status" value="1"/>
</dbReference>
<gene>
    <name evidence="3" type="ORF">QJ036_11730</name>
</gene>
<feature type="domain" description="Saccharopine dehydrogenase NADP binding" evidence="1">
    <location>
        <begin position="4"/>
        <end position="149"/>
    </location>
</feature>
<dbReference type="EMBL" id="JASGBQ010000025">
    <property type="protein sequence ID" value="MDI9243133.1"/>
    <property type="molecule type" value="Genomic_DNA"/>
</dbReference>
<dbReference type="PANTHER" id="PTHR43796:SF2">
    <property type="entry name" value="CARBOXYNORSPERMIDINE SYNTHASE"/>
    <property type="match status" value="1"/>
</dbReference>